<dbReference type="Gene3D" id="3.40.630.30">
    <property type="match status" value="1"/>
</dbReference>
<dbReference type="CDD" id="cd04301">
    <property type="entry name" value="NAT_SF"/>
    <property type="match status" value="1"/>
</dbReference>
<evidence type="ECO:0000313" key="2">
    <source>
        <dbReference type="EMBL" id="AWV07898.1"/>
    </source>
</evidence>
<keyword evidence="3" id="KW-1185">Reference proteome</keyword>
<organism evidence="2 3">
    <name type="scientific">Marilutibacter maris</name>
    <dbReference type="NCBI Taxonomy" id="1605891"/>
    <lineage>
        <taxon>Bacteria</taxon>
        <taxon>Pseudomonadati</taxon>
        <taxon>Pseudomonadota</taxon>
        <taxon>Gammaproteobacteria</taxon>
        <taxon>Lysobacterales</taxon>
        <taxon>Lysobacteraceae</taxon>
        <taxon>Marilutibacter</taxon>
    </lineage>
</organism>
<name>A0A2U9TBG6_9GAMM</name>
<dbReference type="AlphaFoldDB" id="A0A2U9TBG6"/>
<dbReference type="PROSITE" id="PS51186">
    <property type="entry name" value="GNAT"/>
    <property type="match status" value="1"/>
</dbReference>
<proteinExistence type="predicted"/>
<dbReference type="GO" id="GO:0016747">
    <property type="term" value="F:acyltransferase activity, transferring groups other than amino-acyl groups"/>
    <property type="evidence" value="ECO:0007669"/>
    <property type="project" value="InterPro"/>
</dbReference>
<dbReference type="RefSeq" id="WP_223250121.1">
    <property type="nucleotide sequence ID" value="NZ_CP029843.1"/>
</dbReference>
<gene>
    <name evidence="2" type="ORF">C9I47_2215</name>
</gene>
<dbReference type="InterPro" id="IPR016181">
    <property type="entry name" value="Acyl_CoA_acyltransferase"/>
</dbReference>
<evidence type="ECO:0000259" key="1">
    <source>
        <dbReference type="PROSITE" id="PS51186"/>
    </source>
</evidence>
<evidence type="ECO:0000313" key="3">
    <source>
        <dbReference type="Proteomes" id="UP000249447"/>
    </source>
</evidence>
<protein>
    <submittedName>
        <fullName evidence="2">GCN5 family acetyltransferase</fullName>
    </submittedName>
</protein>
<reference evidence="2 3" key="1">
    <citation type="submission" date="2018-05" db="EMBL/GenBank/DDBJ databases">
        <title>The complete genome of Lysobacter maris HZ9B, a marine bacterium antagonistic against terrestrial plant pathogens.</title>
        <authorList>
            <person name="Zhang X.-Q."/>
        </authorList>
    </citation>
    <scope>NUCLEOTIDE SEQUENCE [LARGE SCALE GENOMIC DNA]</scope>
    <source>
        <strain evidence="2 3">HZ9B</strain>
    </source>
</reference>
<dbReference type="Pfam" id="PF00583">
    <property type="entry name" value="Acetyltransf_1"/>
    <property type="match status" value="1"/>
</dbReference>
<dbReference type="KEGG" id="lmb:C9I47_2215"/>
<dbReference type="NCBIfam" id="NF040501">
    <property type="entry name" value="resist_ArsN2"/>
    <property type="match status" value="1"/>
</dbReference>
<dbReference type="Proteomes" id="UP000249447">
    <property type="component" value="Chromosome"/>
</dbReference>
<sequence length="218" mass="22994">MIEADSACAPQHRVLFDFEVDFSNGGGMQGQGFRLDIAGEDIDDAALADYLVRDMRLLMVGAVRILDKRVIAEAHKRPRIVPVEIDAEALALLASAGLQSADLALGATHLFGIRHDGVLDAAVGIERCGDDAALLRSLAVAGAVRSRGLGGELVAHVERIARDLGLRRLFLLTTDAAGYFARLGYAEFSREAAPAAVAATAQFASLCPASAVLMSKPL</sequence>
<feature type="domain" description="N-acetyltransferase" evidence="1">
    <location>
        <begin position="66"/>
        <end position="218"/>
    </location>
</feature>
<dbReference type="SUPFAM" id="SSF55729">
    <property type="entry name" value="Acyl-CoA N-acyltransferases (Nat)"/>
    <property type="match status" value="1"/>
</dbReference>
<dbReference type="EMBL" id="CP029843">
    <property type="protein sequence ID" value="AWV07898.1"/>
    <property type="molecule type" value="Genomic_DNA"/>
</dbReference>
<accession>A0A2U9TBG6</accession>
<dbReference type="InterPro" id="IPR000182">
    <property type="entry name" value="GNAT_dom"/>
</dbReference>
<keyword evidence="2" id="KW-0808">Transferase</keyword>